<dbReference type="RefSeq" id="XP_008819541.1">
    <property type="nucleotide sequence ID" value="XM_008821319.1"/>
</dbReference>
<protein>
    <submittedName>
        <fullName evidence="2">Uncharacterized protein</fullName>
    </submittedName>
</protein>
<keyword evidence="3" id="KW-1185">Reference proteome</keyword>
<organism evidence="2 3">
    <name type="scientific">Plasmodium inui San Antonio 1</name>
    <dbReference type="NCBI Taxonomy" id="1237626"/>
    <lineage>
        <taxon>Eukaryota</taxon>
        <taxon>Sar</taxon>
        <taxon>Alveolata</taxon>
        <taxon>Apicomplexa</taxon>
        <taxon>Aconoidasida</taxon>
        <taxon>Haemosporida</taxon>
        <taxon>Plasmodiidae</taxon>
        <taxon>Plasmodium</taxon>
        <taxon>Plasmodium (Plasmodium)</taxon>
    </lineage>
</organism>
<dbReference type="GeneID" id="20041022"/>
<reference evidence="2 3" key="1">
    <citation type="submission" date="2013-02" db="EMBL/GenBank/DDBJ databases">
        <title>The Genome Sequence of Plasmodium inui San Antonio 1.</title>
        <authorList>
            <consortium name="The Broad Institute Genome Sequencing Platform"/>
            <consortium name="The Broad Institute Genome Sequencing Center for Infectious Disease"/>
            <person name="Neafsey D."/>
            <person name="Cheeseman I."/>
            <person name="Volkman S."/>
            <person name="Adams J."/>
            <person name="Walker B."/>
            <person name="Young S.K."/>
            <person name="Zeng Q."/>
            <person name="Gargeya S."/>
            <person name="Fitzgerald M."/>
            <person name="Haas B."/>
            <person name="Abouelleil A."/>
            <person name="Alvarado L."/>
            <person name="Arachchi H.M."/>
            <person name="Berlin A.M."/>
            <person name="Chapman S.B."/>
            <person name="Dewar J."/>
            <person name="Goldberg J."/>
            <person name="Griggs A."/>
            <person name="Gujja S."/>
            <person name="Hansen M."/>
            <person name="Howarth C."/>
            <person name="Imamovic A."/>
            <person name="Larimer J."/>
            <person name="McCowan C."/>
            <person name="Murphy C."/>
            <person name="Neiman D."/>
            <person name="Pearson M."/>
            <person name="Priest M."/>
            <person name="Roberts A."/>
            <person name="Saif S."/>
            <person name="Shea T."/>
            <person name="Sisk P."/>
            <person name="Sykes S."/>
            <person name="Wortman J."/>
            <person name="Nusbaum C."/>
            <person name="Birren B."/>
        </authorList>
    </citation>
    <scope>NUCLEOTIDE SEQUENCE [LARGE SCALE GENOMIC DNA]</scope>
    <source>
        <strain evidence="2 3">San Antonio 1</strain>
    </source>
</reference>
<feature type="region of interest" description="Disordered" evidence="1">
    <location>
        <begin position="36"/>
        <end position="67"/>
    </location>
</feature>
<dbReference type="VEuPathDB" id="PlasmoDB:C922_05748"/>
<dbReference type="EMBL" id="KI965620">
    <property type="protein sequence ID" value="EUD63872.1"/>
    <property type="molecule type" value="Genomic_DNA"/>
</dbReference>
<evidence type="ECO:0000256" key="1">
    <source>
        <dbReference type="SAM" id="MobiDB-lite"/>
    </source>
</evidence>
<accession>W6ZSI8</accession>
<proteinExistence type="predicted"/>
<evidence type="ECO:0000313" key="2">
    <source>
        <dbReference type="EMBL" id="EUD63872.1"/>
    </source>
</evidence>
<gene>
    <name evidence="2" type="ORF">C922_05748</name>
</gene>
<dbReference type="AlphaFoldDB" id="W6ZSI8"/>
<sequence length="67" mass="7567">MSGVGRILKEAIQDQPITAAKVEEIKKAECRNLRHKYPNQGMINKGPTSLTKQGRPGPEYQSQFHFN</sequence>
<dbReference type="Proteomes" id="UP000030640">
    <property type="component" value="Unassembled WGS sequence"/>
</dbReference>
<evidence type="ECO:0000313" key="3">
    <source>
        <dbReference type="Proteomes" id="UP000030640"/>
    </source>
</evidence>
<name>W6ZSI8_9APIC</name>